<dbReference type="Pfam" id="PF13556">
    <property type="entry name" value="HTH_30"/>
    <property type="match status" value="1"/>
</dbReference>
<organism evidence="3 4">
    <name type="scientific">Streptomyces bangladeshensis</name>
    <dbReference type="NCBI Taxonomy" id="295352"/>
    <lineage>
        <taxon>Bacteria</taxon>
        <taxon>Bacillati</taxon>
        <taxon>Actinomycetota</taxon>
        <taxon>Actinomycetes</taxon>
        <taxon>Kitasatosporales</taxon>
        <taxon>Streptomycetaceae</taxon>
        <taxon>Streptomyces</taxon>
    </lineage>
</organism>
<dbReference type="RefSeq" id="WP_346163215.1">
    <property type="nucleotide sequence ID" value="NZ_BAAAOQ010000013.1"/>
</dbReference>
<dbReference type="EMBL" id="BAAAOQ010000013">
    <property type="protein sequence ID" value="GAA2198216.1"/>
    <property type="molecule type" value="Genomic_DNA"/>
</dbReference>
<dbReference type="InterPro" id="IPR025736">
    <property type="entry name" value="PucR_C-HTH_dom"/>
</dbReference>
<dbReference type="Proteomes" id="UP001501391">
    <property type="component" value="Unassembled WGS sequence"/>
</dbReference>
<feature type="region of interest" description="Disordered" evidence="1">
    <location>
        <begin position="1"/>
        <end position="36"/>
    </location>
</feature>
<dbReference type="PANTHER" id="PTHR33744">
    <property type="entry name" value="CARBOHYDRATE DIACID REGULATOR"/>
    <property type="match status" value="1"/>
</dbReference>
<feature type="domain" description="PucR C-terminal helix-turn-helix" evidence="2">
    <location>
        <begin position="202"/>
        <end position="257"/>
    </location>
</feature>
<feature type="compositionally biased region" description="Basic and acidic residues" evidence="1">
    <location>
        <begin position="9"/>
        <end position="18"/>
    </location>
</feature>
<evidence type="ECO:0000259" key="2">
    <source>
        <dbReference type="Pfam" id="PF13556"/>
    </source>
</evidence>
<evidence type="ECO:0000313" key="3">
    <source>
        <dbReference type="EMBL" id="GAA2198216.1"/>
    </source>
</evidence>
<sequence length="284" mass="30780">MTDWSAADRTFEHGRGTTEGDETFGHAPGEQHGTLGRSRPLSLLAAALTCEPAQGEAILLDLARRAGWRLPPRLHAVAAAPPAPAGLPRCGPGWLAEWGGAQPYVLIAQPGPEPAGLLDRLLPGRPVVVGPALAREQAGTSLRWARTLLSLAVDPARPAGPVYVDDHLPALLLAQDETLLLQLVRRRLGPLSALPPAQAERLAETLLAWFESGSAAQTARLLHVHPQTVRYRIRQAERIFGRELKEPRHRLEFVLALNGLRLTARARRSRAAAALRRTRGHRSA</sequence>
<dbReference type="Gene3D" id="1.10.10.2840">
    <property type="entry name" value="PucR C-terminal helix-turn-helix domain"/>
    <property type="match status" value="1"/>
</dbReference>
<gene>
    <name evidence="3" type="ORF">GCM10009787_39930</name>
</gene>
<reference evidence="3 4" key="1">
    <citation type="journal article" date="2019" name="Int. J. Syst. Evol. Microbiol.">
        <title>The Global Catalogue of Microorganisms (GCM) 10K type strain sequencing project: providing services to taxonomists for standard genome sequencing and annotation.</title>
        <authorList>
            <consortium name="The Broad Institute Genomics Platform"/>
            <consortium name="The Broad Institute Genome Sequencing Center for Infectious Disease"/>
            <person name="Wu L."/>
            <person name="Ma J."/>
        </authorList>
    </citation>
    <scope>NUCLEOTIDE SEQUENCE [LARGE SCALE GENOMIC DNA]</scope>
    <source>
        <strain evidence="3 4">JCM 14924</strain>
    </source>
</reference>
<proteinExistence type="predicted"/>
<dbReference type="InterPro" id="IPR042070">
    <property type="entry name" value="PucR_C-HTH_sf"/>
</dbReference>
<dbReference type="PANTHER" id="PTHR33744:SF1">
    <property type="entry name" value="DNA-BINDING TRANSCRIPTIONAL ACTIVATOR ADER"/>
    <property type="match status" value="1"/>
</dbReference>
<comment type="caution">
    <text evidence="3">The sequence shown here is derived from an EMBL/GenBank/DDBJ whole genome shotgun (WGS) entry which is preliminary data.</text>
</comment>
<evidence type="ECO:0000256" key="1">
    <source>
        <dbReference type="SAM" id="MobiDB-lite"/>
    </source>
</evidence>
<evidence type="ECO:0000313" key="4">
    <source>
        <dbReference type="Proteomes" id="UP001501391"/>
    </source>
</evidence>
<protein>
    <recommendedName>
        <fullName evidence="2">PucR C-terminal helix-turn-helix domain-containing protein</fullName>
    </recommendedName>
</protein>
<dbReference type="InterPro" id="IPR051448">
    <property type="entry name" value="CdaR-like_regulators"/>
</dbReference>
<name>A0ABN3BNM6_9ACTN</name>
<keyword evidence="4" id="KW-1185">Reference proteome</keyword>
<accession>A0ABN3BNM6</accession>